<evidence type="ECO:0000313" key="6">
    <source>
        <dbReference type="Proteomes" id="UP000220914"/>
    </source>
</evidence>
<evidence type="ECO:0000259" key="3">
    <source>
        <dbReference type="Pfam" id="PF06259"/>
    </source>
</evidence>
<name>A0A2A7MS20_MYCAG</name>
<comment type="caution">
    <text evidence="5">The sequence shown here is derived from an EMBL/GenBank/DDBJ whole genome shotgun (WGS) entry which is preliminary data.</text>
</comment>
<gene>
    <name evidence="5" type="ORF">CQY20_24920</name>
    <name evidence="4" type="ORF">MAGR_22320</name>
</gene>
<feature type="region of interest" description="Disordered" evidence="2">
    <location>
        <begin position="165"/>
        <end position="189"/>
    </location>
</feature>
<feature type="coiled-coil region" evidence="1">
    <location>
        <begin position="127"/>
        <end position="154"/>
    </location>
</feature>
<dbReference type="OrthoDB" id="5969911at2"/>
<dbReference type="EMBL" id="BLKS01000001">
    <property type="protein sequence ID" value="GFG50791.1"/>
    <property type="molecule type" value="Genomic_DNA"/>
</dbReference>
<dbReference type="Pfam" id="PF06259">
    <property type="entry name" value="Abhydrolase_8"/>
    <property type="match status" value="1"/>
</dbReference>
<dbReference type="RefSeq" id="WP_097942748.1">
    <property type="nucleotide sequence ID" value="NZ_BLKS01000001.1"/>
</dbReference>
<feature type="domain" description="DUF1023" evidence="3">
    <location>
        <begin position="307"/>
        <end position="478"/>
    </location>
</feature>
<dbReference type="AlphaFoldDB" id="A0A2A7MS20"/>
<sequence>MTVSIADIHRWDAGDVREVFHATRSRAEAAFEAADGIAELPAFGTWGGDAAEAAKEANGQIRKDLDAHGNEALAVAQAAEAAADRIQQVKNDLTQLEADVAAAGFEIDPASNTVMPGPALEGNMVDMLAKEAEREALQARLNAILAEAVSADEELARAINMATGAEPIPDTPHDNRPEIQDALSKPLPEDPQQFNDLWDKLTQEEKDWLYERDHSIGNHPGMPFADKNHYNRMYLDELQAANQAELDRLRAQHPDWASGESGAPSEEWQSWKAEWDAANHTRHGYEEIDKALASPDGLPRYLATIDDQGHAAVSVNNPDTAKRNATFVPGTGQDLTRFEGSADKSEQMLQAALRADPNLRVEDVSVTTWMGYDRPMNLWEAASPDYAHGGGDDLAAFQAGMRASHDDGAAAGPSVNTVIGHSYGSTLMGAAGLEGNHLDANNLVAVGSPGILAENASELSLAPGANVFASRAENDVIGIATYATLGPDPMARQFGGIPFEAAPGAAGPLGLPTVDAHSSYWSAGNPALDNMGRIIAGRTDVTPPTFTP</sequence>
<dbReference type="InterPro" id="IPR010427">
    <property type="entry name" value="DUF1023"/>
</dbReference>
<evidence type="ECO:0000256" key="2">
    <source>
        <dbReference type="SAM" id="MobiDB-lite"/>
    </source>
</evidence>
<evidence type="ECO:0000313" key="5">
    <source>
        <dbReference type="EMBL" id="PEG34602.1"/>
    </source>
</evidence>
<keyword evidence="6" id="KW-1185">Reference proteome</keyword>
<dbReference type="EMBL" id="PDCP01000060">
    <property type="protein sequence ID" value="PEG34602.1"/>
    <property type="molecule type" value="Genomic_DNA"/>
</dbReference>
<evidence type="ECO:0000313" key="4">
    <source>
        <dbReference type="EMBL" id="GFG50791.1"/>
    </source>
</evidence>
<evidence type="ECO:0000256" key="1">
    <source>
        <dbReference type="SAM" id="Coils"/>
    </source>
</evidence>
<protein>
    <recommendedName>
        <fullName evidence="3">DUF1023 domain-containing protein</fullName>
    </recommendedName>
</protein>
<dbReference type="Proteomes" id="UP000465302">
    <property type="component" value="Unassembled WGS sequence"/>
</dbReference>
<reference evidence="5 6" key="1">
    <citation type="submission" date="2017-10" db="EMBL/GenBank/DDBJ databases">
        <title>The new phylogeny of genus Mycobacterium.</title>
        <authorList>
            <person name="Tortoli E."/>
            <person name="Trovato A."/>
            <person name="Cirillo D.M."/>
        </authorList>
    </citation>
    <scope>NUCLEOTIDE SEQUENCE [LARGE SCALE GENOMIC DNA]</scope>
    <source>
        <strain evidence="5 6">CCUG37673</strain>
    </source>
</reference>
<evidence type="ECO:0000313" key="7">
    <source>
        <dbReference type="Proteomes" id="UP000465302"/>
    </source>
</evidence>
<organism evidence="5 6">
    <name type="scientific">Mycolicibacterium agri</name>
    <name type="common">Mycobacterium agri</name>
    <dbReference type="NCBI Taxonomy" id="36811"/>
    <lineage>
        <taxon>Bacteria</taxon>
        <taxon>Bacillati</taxon>
        <taxon>Actinomycetota</taxon>
        <taxon>Actinomycetes</taxon>
        <taxon>Mycobacteriales</taxon>
        <taxon>Mycobacteriaceae</taxon>
        <taxon>Mycolicibacterium</taxon>
    </lineage>
</organism>
<accession>A0A2A7MS20</accession>
<reference evidence="4 7" key="2">
    <citation type="journal article" date="2019" name="Emerg. Microbes Infect.">
        <title>Comprehensive subspecies identification of 175 nontuberculous mycobacteria species based on 7547 genomic profiles.</title>
        <authorList>
            <person name="Matsumoto Y."/>
            <person name="Kinjo T."/>
            <person name="Motooka D."/>
            <person name="Nabeya D."/>
            <person name="Jung N."/>
            <person name="Uechi K."/>
            <person name="Horii T."/>
            <person name="Iida T."/>
            <person name="Fujita J."/>
            <person name="Nakamura S."/>
        </authorList>
    </citation>
    <scope>NUCLEOTIDE SEQUENCE [LARGE SCALE GENOMIC DNA]</scope>
    <source>
        <strain evidence="4 7">JCM 6377</strain>
    </source>
</reference>
<dbReference type="Proteomes" id="UP000220914">
    <property type="component" value="Unassembled WGS sequence"/>
</dbReference>
<keyword evidence="1" id="KW-0175">Coiled coil</keyword>
<reference evidence="4" key="3">
    <citation type="submission" date="2020-02" db="EMBL/GenBank/DDBJ databases">
        <authorList>
            <person name="Matsumoto Y."/>
            <person name="Motooka D."/>
            <person name="Nakamura S."/>
        </authorList>
    </citation>
    <scope>NUCLEOTIDE SEQUENCE</scope>
    <source>
        <strain evidence="4">JCM 6377</strain>
    </source>
</reference>
<proteinExistence type="predicted"/>